<evidence type="ECO:0000313" key="1">
    <source>
        <dbReference type="EMBL" id="QXT62751.1"/>
    </source>
</evidence>
<proteinExistence type="predicted"/>
<keyword evidence="2" id="KW-1185">Reference proteome</keyword>
<dbReference type="EMBL" id="CP079216">
    <property type="protein sequence ID" value="QXT62751.1"/>
    <property type="molecule type" value="Genomic_DNA"/>
</dbReference>
<organism evidence="1 2">
    <name type="scientific">Tessaracoccus palaemonis</name>
    <dbReference type="NCBI Taxonomy" id="2829499"/>
    <lineage>
        <taxon>Bacteria</taxon>
        <taxon>Bacillati</taxon>
        <taxon>Actinomycetota</taxon>
        <taxon>Actinomycetes</taxon>
        <taxon>Propionibacteriales</taxon>
        <taxon>Propionibacteriaceae</taxon>
        <taxon>Tessaracoccus</taxon>
    </lineage>
</organism>
<reference evidence="1 2" key="1">
    <citation type="submission" date="2021-07" db="EMBL/GenBank/DDBJ databases">
        <title>complete genome sequencing of Tessaracoccus sp.J1M15.</title>
        <authorList>
            <person name="Bae J.-W."/>
            <person name="Kim D.-y."/>
        </authorList>
    </citation>
    <scope>NUCLEOTIDE SEQUENCE [LARGE SCALE GENOMIC DNA]</scope>
    <source>
        <strain evidence="1 2">J1M15</strain>
    </source>
</reference>
<dbReference type="RefSeq" id="WP_219081924.1">
    <property type="nucleotide sequence ID" value="NZ_CP079216.1"/>
</dbReference>
<protein>
    <submittedName>
        <fullName evidence="1">Uncharacterized protein</fullName>
    </submittedName>
</protein>
<dbReference type="Proteomes" id="UP000824504">
    <property type="component" value="Chromosome"/>
</dbReference>
<name>A0ABX8SH95_9ACTN</name>
<accession>A0ABX8SH95</accession>
<evidence type="ECO:0000313" key="2">
    <source>
        <dbReference type="Proteomes" id="UP000824504"/>
    </source>
</evidence>
<gene>
    <name evidence="1" type="ORF">KDB89_13610</name>
</gene>
<sequence length="148" mass="15990">MDQPTTVDTVKQLVGDHAASLLTDDDLDRAVDQAAVADTNGRLPEDPDWEPTYEPYWAAAEAVTALAIRATTTPTLTEFTAEGATFKRRTPDWWAAAEALRSQSPLARAIRATTGGLGVIDLHTGAGYDTTAQTWPDTHVPRVIGNWT</sequence>